<proteinExistence type="predicted"/>
<keyword evidence="5 7" id="KW-1133">Transmembrane helix</keyword>
<feature type="transmembrane region" description="Helical" evidence="7">
    <location>
        <begin position="48"/>
        <end position="69"/>
    </location>
</feature>
<feature type="transmembrane region" description="Helical" evidence="7">
    <location>
        <begin position="274"/>
        <end position="293"/>
    </location>
</feature>
<evidence type="ECO:0000256" key="5">
    <source>
        <dbReference type="ARBA" id="ARBA00022989"/>
    </source>
</evidence>
<evidence type="ECO:0000256" key="6">
    <source>
        <dbReference type="ARBA" id="ARBA00023136"/>
    </source>
</evidence>
<dbReference type="InterPro" id="IPR036259">
    <property type="entry name" value="MFS_trans_sf"/>
</dbReference>
<feature type="transmembrane region" description="Helical" evidence="7">
    <location>
        <begin position="246"/>
        <end position="268"/>
    </location>
</feature>
<evidence type="ECO:0000256" key="7">
    <source>
        <dbReference type="SAM" id="Phobius"/>
    </source>
</evidence>
<evidence type="ECO:0000256" key="3">
    <source>
        <dbReference type="ARBA" id="ARBA00022475"/>
    </source>
</evidence>
<feature type="transmembrane region" description="Helical" evidence="7">
    <location>
        <begin position="12"/>
        <end position="36"/>
    </location>
</feature>
<dbReference type="EMBL" id="JAPMLT010000003">
    <property type="protein sequence ID" value="MCX7569852.1"/>
    <property type="molecule type" value="Genomic_DNA"/>
</dbReference>
<dbReference type="PANTHER" id="PTHR23517">
    <property type="entry name" value="RESISTANCE PROTEIN MDTM, PUTATIVE-RELATED-RELATED"/>
    <property type="match status" value="1"/>
</dbReference>
<evidence type="ECO:0000313" key="10">
    <source>
        <dbReference type="Proteomes" id="UP001208017"/>
    </source>
</evidence>
<protein>
    <submittedName>
        <fullName evidence="9">MFS transporter</fullName>
    </submittedName>
</protein>
<dbReference type="PANTHER" id="PTHR23517:SF2">
    <property type="entry name" value="MULTIDRUG RESISTANCE PROTEIN MDTH"/>
    <property type="match status" value="1"/>
</dbReference>
<evidence type="ECO:0000256" key="4">
    <source>
        <dbReference type="ARBA" id="ARBA00022692"/>
    </source>
</evidence>
<dbReference type="Gene3D" id="1.20.1250.20">
    <property type="entry name" value="MFS general substrate transporter like domains"/>
    <property type="match status" value="1"/>
</dbReference>
<feature type="transmembrane region" description="Helical" evidence="7">
    <location>
        <begin position="211"/>
        <end position="234"/>
    </location>
</feature>
<accession>A0ABT3WYW8</accession>
<dbReference type="Proteomes" id="UP001208017">
    <property type="component" value="Unassembled WGS sequence"/>
</dbReference>
<keyword evidence="2" id="KW-0813">Transport</keyword>
<dbReference type="InterPro" id="IPR050171">
    <property type="entry name" value="MFS_Transporters"/>
</dbReference>
<feature type="transmembrane region" description="Helical" evidence="7">
    <location>
        <begin position="137"/>
        <end position="159"/>
    </location>
</feature>
<dbReference type="RefSeq" id="WP_267151102.1">
    <property type="nucleotide sequence ID" value="NZ_JAPMLT010000003.1"/>
</dbReference>
<feature type="transmembrane region" description="Helical" evidence="7">
    <location>
        <begin position="365"/>
        <end position="387"/>
    </location>
</feature>
<sequence length="424" mass="45376">MRAFWPTLARPVWVLLNGVLFTHLGTYMLVPYFSIILAKEKGLPLSQVGFVLAAGSVAYLAGSLLGGAISDRLGRRRTMVGGLIVRSGGLLLFIWAGSFPALLAANLIAGAGSGFYMPSAKAGIATYAAQGERTTAFSWRGIAANIGVTLGPLLGTFLLTRSSTVLFAGTAVIYLALAAAHQVLIAADCTGENCPERQRGSFRDLLTDRPFLLFSFVTIFVWALFTQFALSLPLRADQIHAAERIGLIWTTTSVFVILLQSPLTRWFTKHLHPLQAMALGTVIVGIALGSVAFSSSFWHLLASAVLFNFGQMFIMPTSDAIVSDLSKPEQIGNYFGVAAFVFGAGEAIGNMGGGQLMEYAVARHVLYLPWTLFAVTGVLVGLTYYALTFWGRLALPLNRVLGERVSPEQPAAPLPSPKNGKSPS</sequence>
<keyword evidence="4 7" id="KW-0812">Transmembrane</keyword>
<organism evidence="9 10">
    <name type="scientific">Tumebacillus lacus</name>
    <dbReference type="NCBI Taxonomy" id="2995335"/>
    <lineage>
        <taxon>Bacteria</taxon>
        <taxon>Bacillati</taxon>
        <taxon>Bacillota</taxon>
        <taxon>Bacilli</taxon>
        <taxon>Bacillales</taxon>
        <taxon>Alicyclobacillaceae</taxon>
        <taxon>Tumebacillus</taxon>
    </lineage>
</organism>
<dbReference type="PROSITE" id="PS50850">
    <property type="entry name" value="MFS"/>
    <property type="match status" value="1"/>
</dbReference>
<feature type="transmembrane region" description="Helical" evidence="7">
    <location>
        <begin position="90"/>
        <end position="117"/>
    </location>
</feature>
<comment type="subcellular location">
    <subcellularLocation>
        <location evidence="1">Cell membrane</location>
        <topology evidence="1">Multi-pass membrane protein</topology>
    </subcellularLocation>
</comment>
<evidence type="ECO:0000256" key="2">
    <source>
        <dbReference type="ARBA" id="ARBA00022448"/>
    </source>
</evidence>
<evidence type="ECO:0000259" key="8">
    <source>
        <dbReference type="PROSITE" id="PS50850"/>
    </source>
</evidence>
<feature type="transmembrane region" description="Helical" evidence="7">
    <location>
        <begin position="300"/>
        <end position="322"/>
    </location>
</feature>
<dbReference type="Pfam" id="PF07690">
    <property type="entry name" value="MFS_1"/>
    <property type="match status" value="1"/>
</dbReference>
<dbReference type="InterPro" id="IPR011701">
    <property type="entry name" value="MFS"/>
</dbReference>
<keyword evidence="6 7" id="KW-0472">Membrane</keyword>
<dbReference type="InterPro" id="IPR005829">
    <property type="entry name" value="Sugar_transporter_CS"/>
</dbReference>
<comment type="caution">
    <text evidence="9">The sequence shown here is derived from an EMBL/GenBank/DDBJ whole genome shotgun (WGS) entry which is preliminary data.</text>
</comment>
<feature type="transmembrane region" description="Helical" evidence="7">
    <location>
        <begin position="166"/>
        <end position="187"/>
    </location>
</feature>
<dbReference type="CDD" id="cd17329">
    <property type="entry name" value="MFS_MdtH_MDR_like"/>
    <property type="match status" value="1"/>
</dbReference>
<keyword evidence="10" id="KW-1185">Reference proteome</keyword>
<dbReference type="InterPro" id="IPR020846">
    <property type="entry name" value="MFS_dom"/>
</dbReference>
<evidence type="ECO:0000256" key="1">
    <source>
        <dbReference type="ARBA" id="ARBA00004651"/>
    </source>
</evidence>
<dbReference type="PROSITE" id="PS00216">
    <property type="entry name" value="SUGAR_TRANSPORT_1"/>
    <property type="match status" value="1"/>
</dbReference>
<feature type="domain" description="Major facilitator superfamily (MFS) profile" evidence="8">
    <location>
        <begin position="11"/>
        <end position="389"/>
    </location>
</feature>
<feature type="transmembrane region" description="Helical" evidence="7">
    <location>
        <begin position="334"/>
        <end position="353"/>
    </location>
</feature>
<name>A0ABT3WYW8_9BACL</name>
<reference evidence="9 10" key="1">
    <citation type="submission" date="2022-11" db="EMBL/GenBank/DDBJ databases">
        <title>Study of microbial diversity in lake waters.</title>
        <authorList>
            <person name="Zhang J."/>
        </authorList>
    </citation>
    <scope>NUCLEOTIDE SEQUENCE [LARGE SCALE GENOMIC DNA]</scope>
    <source>
        <strain evidence="9 10">DT12</strain>
    </source>
</reference>
<evidence type="ECO:0000313" key="9">
    <source>
        <dbReference type="EMBL" id="MCX7569852.1"/>
    </source>
</evidence>
<dbReference type="SUPFAM" id="SSF103473">
    <property type="entry name" value="MFS general substrate transporter"/>
    <property type="match status" value="1"/>
</dbReference>
<gene>
    <name evidence="9" type="ORF">OS242_07735</name>
</gene>
<keyword evidence="3" id="KW-1003">Cell membrane</keyword>